<keyword evidence="3" id="KW-0813">Transport</keyword>
<evidence type="ECO:0000313" key="11">
    <source>
        <dbReference type="EMBL" id="WTY39258.1"/>
    </source>
</evidence>
<evidence type="ECO:0000256" key="2">
    <source>
        <dbReference type="ARBA" id="ARBA00008240"/>
    </source>
</evidence>
<feature type="transmembrane region" description="Helical" evidence="9">
    <location>
        <begin position="121"/>
        <end position="140"/>
    </location>
</feature>
<keyword evidence="8 9" id="KW-0472">Membrane</keyword>
<dbReference type="Pfam" id="PF07690">
    <property type="entry name" value="MFS_1"/>
    <property type="match status" value="1"/>
</dbReference>
<dbReference type="EMBL" id="CP109527">
    <property type="protein sequence ID" value="WTY39258.1"/>
    <property type="molecule type" value="Genomic_DNA"/>
</dbReference>
<evidence type="ECO:0000313" key="12">
    <source>
        <dbReference type="Proteomes" id="UP001621418"/>
    </source>
</evidence>
<dbReference type="SUPFAM" id="SSF103473">
    <property type="entry name" value="MFS general substrate transporter"/>
    <property type="match status" value="1"/>
</dbReference>
<feature type="transmembrane region" description="Helical" evidence="9">
    <location>
        <begin position="65"/>
        <end position="85"/>
    </location>
</feature>
<feature type="transmembrane region" description="Helical" evidence="9">
    <location>
        <begin position="201"/>
        <end position="220"/>
    </location>
</feature>
<dbReference type="InterPro" id="IPR020846">
    <property type="entry name" value="MFS_dom"/>
</dbReference>
<dbReference type="Proteomes" id="UP001621418">
    <property type="component" value="Chromosome"/>
</dbReference>
<dbReference type="InterPro" id="IPR051084">
    <property type="entry name" value="H+-coupled_symporters"/>
</dbReference>
<evidence type="ECO:0000256" key="6">
    <source>
        <dbReference type="ARBA" id="ARBA00022847"/>
    </source>
</evidence>
<organism evidence="11 12">
    <name type="scientific">Nocardia salmonicida</name>
    <dbReference type="NCBI Taxonomy" id="53431"/>
    <lineage>
        <taxon>Bacteria</taxon>
        <taxon>Bacillati</taxon>
        <taxon>Actinomycetota</taxon>
        <taxon>Actinomycetes</taxon>
        <taxon>Mycobacteriales</taxon>
        <taxon>Nocardiaceae</taxon>
        <taxon>Nocardia</taxon>
    </lineage>
</organism>
<proteinExistence type="inferred from homology"/>
<evidence type="ECO:0000256" key="8">
    <source>
        <dbReference type="ARBA" id="ARBA00023136"/>
    </source>
</evidence>
<evidence type="ECO:0000259" key="10">
    <source>
        <dbReference type="PROSITE" id="PS50850"/>
    </source>
</evidence>
<dbReference type="InterPro" id="IPR011701">
    <property type="entry name" value="MFS"/>
</dbReference>
<comment type="similarity">
    <text evidence="2">Belongs to the major facilitator superfamily. Metabolite:H+ Symporter (MHS) family (TC 2.A.1.6) family.</text>
</comment>
<keyword evidence="5 9" id="KW-0812">Transmembrane</keyword>
<feature type="transmembrane region" description="Helical" evidence="9">
    <location>
        <begin position="320"/>
        <end position="341"/>
    </location>
</feature>
<dbReference type="InterPro" id="IPR005829">
    <property type="entry name" value="Sugar_transporter_CS"/>
</dbReference>
<dbReference type="Gene3D" id="1.20.1250.20">
    <property type="entry name" value="MFS general substrate transporter like domains"/>
    <property type="match status" value="2"/>
</dbReference>
<feature type="transmembrane region" description="Helical" evidence="9">
    <location>
        <begin position="27"/>
        <end position="53"/>
    </location>
</feature>
<evidence type="ECO:0000256" key="1">
    <source>
        <dbReference type="ARBA" id="ARBA00004651"/>
    </source>
</evidence>
<reference evidence="11 12" key="1">
    <citation type="submission" date="2022-10" db="EMBL/GenBank/DDBJ databases">
        <title>The complete genomes of actinobacterial strains from the NBC collection.</title>
        <authorList>
            <person name="Joergensen T.S."/>
            <person name="Alvarez Arevalo M."/>
            <person name="Sterndorff E.B."/>
            <person name="Faurdal D."/>
            <person name="Vuksanovic O."/>
            <person name="Mourched A.-S."/>
            <person name="Charusanti P."/>
            <person name="Shaw S."/>
            <person name="Blin K."/>
            <person name="Weber T."/>
        </authorList>
    </citation>
    <scope>NUCLEOTIDE SEQUENCE [LARGE SCALE GENOMIC DNA]</scope>
    <source>
        <strain evidence="11 12">NBC_01413</strain>
    </source>
</reference>
<feature type="transmembrane region" description="Helical" evidence="9">
    <location>
        <begin position="250"/>
        <end position="268"/>
    </location>
</feature>
<gene>
    <name evidence="11" type="ORF">OG308_16205</name>
</gene>
<name>A0ABZ1NHG7_9NOCA</name>
<evidence type="ECO:0000256" key="4">
    <source>
        <dbReference type="ARBA" id="ARBA00022475"/>
    </source>
</evidence>
<evidence type="ECO:0000256" key="7">
    <source>
        <dbReference type="ARBA" id="ARBA00022989"/>
    </source>
</evidence>
<feature type="domain" description="Major facilitator superfamily (MFS) profile" evidence="10">
    <location>
        <begin position="26"/>
        <end position="434"/>
    </location>
</feature>
<feature type="transmembrane region" description="Helical" evidence="9">
    <location>
        <begin position="347"/>
        <end position="369"/>
    </location>
</feature>
<dbReference type="PROSITE" id="PS00217">
    <property type="entry name" value="SUGAR_TRANSPORT_2"/>
    <property type="match status" value="1"/>
</dbReference>
<protein>
    <submittedName>
        <fullName evidence="11">MFS transporter</fullName>
    </submittedName>
</protein>
<feature type="transmembrane region" description="Helical" evidence="9">
    <location>
        <begin position="288"/>
        <end position="308"/>
    </location>
</feature>
<dbReference type="PANTHER" id="PTHR43528">
    <property type="entry name" value="ALPHA-KETOGLUTARATE PERMEASE"/>
    <property type="match status" value="1"/>
</dbReference>
<keyword evidence="7 9" id="KW-1133">Transmembrane helix</keyword>
<keyword evidence="4" id="KW-1003">Cell membrane</keyword>
<feature type="transmembrane region" description="Helical" evidence="9">
    <location>
        <begin position="97"/>
        <end position="115"/>
    </location>
</feature>
<dbReference type="InterPro" id="IPR036259">
    <property type="entry name" value="MFS_trans_sf"/>
</dbReference>
<sequence>MTETTITESSALSARFEQRVGLPRRELAAATVGGIVESFDWTVYVVFAAFFTADLFGSDSLGATIVVYGGFAVGFVARPLGSLFFGRVSDSRGRRFTLLLCMSIISVASIAIALVPSAATIGVWSAVALVVLRIVQGLAYGGEGPTIAAYVAETAPRRHRFLFSAISYGGIMFGSMLVFLTVAVLNATIGEEALRAGGWRWGFVIGGLLGLLALWIRAYAPESSEFDGDRTAETTRPPALATVFREHRTALLTIFLFTLGGTVTYYYALVYLPKFAAAAGVTDTASATSFMTVVLVIVLAAMLTLGALADRFGVLPIMRITFAFNVIAVLPTTFAMVHGLLPFEVAAIVLGLGAAGFSAVGSVLCALLLPAGVRAVGAGLVSTVTVAVFGGTFPMVAEALQAVELRWIVPVYVFAAALALLAGTLTVTKVRLFTETIEKEPHHVHS</sequence>
<comment type="subcellular location">
    <subcellularLocation>
        <location evidence="1">Cell membrane</location>
        <topology evidence="1">Multi-pass membrane protein</topology>
    </subcellularLocation>
</comment>
<dbReference type="PROSITE" id="PS50850">
    <property type="entry name" value="MFS"/>
    <property type="match status" value="1"/>
</dbReference>
<feature type="transmembrane region" description="Helical" evidence="9">
    <location>
        <begin position="376"/>
        <end position="395"/>
    </location>
</feature>
<dbReference type="RefSeq" id="WP_405151215.1">
    <property type="nucleotide sequence ID" value="NZ_CP109527.1"/>
</dbReference>
<keyword evidence="12" id="KW-1185">Reference proteome</keyword>
<dbReference type="PANTHER" id="PTHR43528:SF1">
    <property type="entry name" value="ALPHA-KETOGLUTARATE PERMEASE"/>
    <property type="match status" value="1"/>
</dbReference>
<accession>A0ABZ1NHG7</accession>
<feature type="transmembrane region" description="Helical" evidence="9">
    <location>
        <begin position="161"/>
        <end position="189"/>
    </location>
</feature>
<keyword evidence="6" id="KW-0769">Symport</keyword>
<evidence type="ECO:0000256" key="9">
    <source>
        <dbReference type="SAM" id="Phobius"/>
    </source>
</evidence>
<feature type="transmembrane region" description="Helical" evidence="9">
    <location>
        <begin position="407"/>
        <end position="427"/>
    </location>
</feature>
<evidence type="ECO:0000256" key="3">
    <source>
        <dbReference type="ARBA" id="ARBA00022448"/>
    </source>
</evidence>
<evidence type="ECO:0000256" key="5">
    <source>
        <dbReference type="ARBA" id="ARBA00022692"/>
    </source>
</evidence>